<name>A0A5E7FMK0_PSEFL</name>
<accession>A0A5E7FMK0</accession>
<reference evidence="1 2" key="1">
    <citation type="submission" date="2019-09" db="EMBL/GenBank/DDBJ databases">
        <authorList>
            <person name="Chandra G."/>
            <person name="Truman W A."/>
        </authorList>
    </citation>
    <scope>NUCLEOTIDE SEQUENCE [LARGE SCALE GENOMIC DNA]</scope>
    <source>
        <strain evidence="1">PS710</strain>
    </source>
</reference>
<dbReference type="RefSeq" id="WP_150767482.1">
    <property type="nucleotide sequence ID" value="NZ_CABVHW010000031.1"/>
</dbReference>
<gene>
    <name evidence="1" type="ORF">PS710_05713</name>
</gene>
<evidence type="ECO:0008006" key="3">
    <source>
        <dbReference type="Google" id="ProtNLM"/>
    </source>
</evidence>
<protein>
    <recommendedName>
        <fullName evidence="3">TonB-dependent siderophore receptor</fullName>
    </recommendedName>
</protein>
<evidence type="ECO:0000313" key="2">
    <source>
        <dbReference type="Proteomes" id="UP000381093"/>
    </source>
</evidence>
<dbReference type="EMBL" id="CABVHW010000031">
    <property type="protein sequence ID" value="VVO39437.1"/>
    <property type="molecule type" value="Genomic_DNA"/>
</dbReference>
<proteinExistence type="predicted"/>
<evidence type="ECO:0000313" key="1">
    <source>
        <dbReference type="EMBL" id="VVO39437.1"/>
    </source>
</evidence>
<sequence length="81" mass="8754">MKHYAPLLAGLTLGLLEQPLSAAETLVLDELSITDSFVEEHADGPVRGYRATRSATATRTDTDIRDTPQSIDVVSAQVIED</sequence>
<dbReference type="AlphaFoldDB" id="A0A5E7FMK0"/>
<dbReference type="Proteomes" id="UP000381093">
    <property type="component" value="Unassembled WGS sequence"/>
</dbReference>
<organism evidence="1 2">
    <name type="scientific">Pseudomonas fluorescens</name>
    <dbReference type="NCBI Taxonomy" id="294"/>
    <lineage>
        <taxon>Bacteria</taxon>
        <taxon>Pseudomonadati</taxon>
        <taxon>Pseudomonadota</taxon>
        <taxon>Gammaproteobacteria</taxon>
        <taxon>Pseudomonadales</taxon>
        <taxon>Pseudomonadaceae</taxon>
        <taxon>Pseudomonas</taxon>
    </lineage>
</organism>